<evidence type="ECO:0000313" key="2">
    <source>
        <dbReference type="EMBL" id="CAG7614777.1"/>
    </source>
</evidence>
<evidence type="ECO:0000313" key="3">
    <source>
        <dbReference type="Proteomes" id="UP001153328"/>
    </source>
</evidence>
<evidence type="ECO:0000256" key="1">
    <source>
        <dbReference type="SAM" id="MobiDB-lite"/>
    </source>
</evidence>
<feature type="compositionally biased region" description="Basic and acidic residues" evidence="1">
    <location>
        <begin position="67"/>
        <end position="78"/>
    </location>
</feature>
<dbReference type="Proteomes" id="UP001153328">
    <property type="component" value="Unassembled WGS sequence"/>
</dbReference>
<dbReference type="EMBL" id="CAJVAX010000003">
    <property type="protein sequence ID" value="CAG7614777.1"/>
    <property type="molecule type" value="Genomic_DNA"/>
</dbReference>
<organism evidence="2 3">
    <name type="scientific">Actinacidiphila bryophytorum</name>
    <dbReference type="NCBI Taxonomy" id="1436133"/>
    <lineage>
        <taxon>Bacteria</taxon>
        <taxon>Bacillati</taxon>
        <taxon>Actinomycetota</taxon>
        <taxon>Actinomycetes</taxon>
        <taxon>Kitasatosporales</taxon>
        <taxon>Streptomycetaceae</taxon>
        <taxon>Actinacidiphila</taxon>
    </lineage>
</organism>
<reference evidence="2" key="1">
    <citation type="submission" date="2021-06" db="EMBL/GenBank/DDBJ databases">
        <authorList>
            <person name="Arsene-Ploetze F."/>
        </authorList>
    </citation>
    <scope>NUCLEOTIDE SEQUENCE</scope>
    <source>
        <strain evidence="2">SBRY1</strain>
    </source>
</reference>
<gene>
    <name evidence="2" type="ORF">SBRY_110001</name>
</gene>
<proteinExistence type="predicted"/>
<dbReference type="AlphaFoldDB" id="A0A9W4GXY1"/>
<accession>A0A9W4GXY1</accession>
<protein>
    <submittedName>
        <fullName evidence="2">Uncharacterized protein</fullName>
    </submittedName>
</protein>
<name>A0A9W4GXY1_9ACTN</name>
<sequence>MTRGCEGPGTKLTHIGQVRNVLRAVRREHRSWSVPGRPSRNELTNDNGLAVCRPPVRFRNAGSAEAKPADLKRPTNFR</sequence>
<feature type="region of interest" description="Disordered" evidence="1">
    <location>
        <begin position="58"/>
        <end position="78"/>
    </location>
</feature>
<comment type="caution">
    <text evidence="2">The sequence shown here is derived from an EMBL/GenBank/DDBJ whole genome shotgun (WGS) entry which is preliminary data.</text>
</comment>
<keyword evidence="3" id="KW-1185">Reference proteome</keyword>